<dbReference type="Pfam" id="PF02823">
    <property type="entry name" value="ATP-synt_DE_N"/>
    <property type="match status" value="1"/>
</dbReference>
<comment type="subunit">
    <text evidence="11 12">F-type ATPases have 2 components, CF(1) - the catalytic core - and CF(0) - the membrane proton channel. CF(1) has five subunits: alpha(3), beta(3), gamma(1), delta(1), epsilon(1). CF(0) has three main subunits: a, b and c.</text>
</comment>
<dbReference type="PANTHER" id="PTHR13822:SF10">
    <property type="entry name" value="ATP SYNTHASE EPSILON CHAIN, CHLOROPLASTIC"/>
    <property type="match status" value="1"/>
</dbReference>
<dbReference type="Gene3D" id="2.60.15.10">
    <property type="entry name" value="F0F1 ATP synthase delta/epsilon subunit, N-terminal"/>
    <property type="match status" value="1"/>
</dbReference>
<evidence type="ECO:0000256" key="3">
    <source>
        <dbReference type="ARBA" id="ARBA00005712"/>
    </source>
</evidence>
<evidence type="ECO:0000256" key="10">
    <source>
        <dbReference type="ARBA" id="ARBA00023310"/>
    </source>
</evidence>
<evidence type="ECO:0000256" key="2">
    <source>
        <dbReference type="ARBA" id="ARBA00004202"/>
    </source>
</evidence>
<dbReference type="GO" id="GO:0005886">
    <property type="term" value="C:plasma membrane"/>
    <property type="evidence" value="ECO:0007669"/>
    <property type="project" value="UniProtKB-SubCell"/>
</dbReference>
<dbReference type="HOGENOM" id="CLU_084338_1_3_9"/>
<dbReference type="AlphaFoldDB" id="M1ZAI8"/>
<evidence type="ECO:0000256" key="1">
    <source>
        <dbReference type="ARBA" id="ARBA00003543"/>
    </source>
</evidence>
<evidence type="ECO:0000256" key="6">
    <source>
        <dbReference type="ARBA" id="ARBA00022781"/>
    </source>
</evidence>
<organism evidence="15 16">
    <name type="scientific">[Clostridium] ultunense Esp</name>
    <dbReference type="NCBI Taxonomy" id="1288971"/>
    <lineage>
        <taxon>Bacteria</taxon>
        <taxon>Bacillati</taxon>
        <taxon>Bacillota</taxon>
        <taxon>Tissierellia</taxon>
        <taxon>Tissierellales</taxon>
        <taxon>Tepidimicrobiaceae</taxon>
        <taxon>Schnuerera</taxon>
    </lineage>
</organism>
<dbReference type="NCBIfam" id="NF001846">
    <property type="entry name" value="PRK00571.1-3"/>
    <property type="match status" value="1"/>
</dbReference>
<dbReference type="SUPFAM" id="SSF46604">
    <property type="entry name" value="Epsilon subunit of F1F0-ATP synthase C-terminal domain"/>
    <property type="match status" value="1"/>
</dbReference>
<dbReference type="InterPro" id="IPR001469">
    <property type="entry name" value="ATP_synth_F1_dsu/esu"/>
</dbReference>
<evidence type="ECO:0000256" key="7">
    <source>
        <dbReference type="ARBA" id="ARBA00023065"/>
    </source>
</evidence>
<keyword evidence="10 11" id="KW-0066">ATP synthesis</keyword>
<dbReference type="Proteomes" id="UP000245423">
    <property type="component" value="Chromosome 1"/>
</dbReference>
<dbReference type="CDD" id="cd12152">
    <property type="entry name" value="F1-ATPase_delta"/>
    <property type="match status" value="1"/>
</dbReference>
<evidence type="ECO:0000256" key="11">
    <source>
        <dbReference type="HAMAP-Rule" id="MF_00530"/>
    </source>
</evidence>
<gene>
    <name evidence="11 15" type="primary">atpC</name>
    <name evidence="15" type="ORF">CUESP1_1235</name>
</gene>
<dbReference type="InterPro" id="IPR036771">
    <property type="entry name" value="ATPsynth_dsu/esu_N"/>
</dbReference>
<keyword evidence="9 11" id="KW-0139">CF(1)</keyword>
<keyword evidence="15" id="KW-0378">Hydrolase</keyword>
<name>M1ZAI8_9FIRM</name>
<dbReference type="InterPro" id="IPR020547">
    <property type="entry name" value="ATP_synth_F1_esu_C"/>
</dbReference>
<dbReference type="EMBL" id="LT669839">
    <property type="protein sequence ID" value="SHD76608.1"/>
    <property type="molecule type" value="Genomic_DNA"/>
</dbReference>
<dbReference type="GO" id="GO:0016787">
    <property type="term" value="F:hydrolase activity"/>
    <property type="evidence" value="ECO:0007669"/>
    <property type="project" value="UniProtKB-KW"/>
</dbReference>
<comment type="function">
    <text evidence="1 11">Produces ATP from ADP in the presence of a proton gradient across the membrane.</text>
</comment>
<dbReference type="GO" id="GO:0005524">
    <property type="term" value="F:ATP binding"/>
    <property type="evidence" value="ECO:0007669"/>
    <property type="project" value="UniProtKB-UniRule"/>
</dbReference>
<feature type="domain" description="ATP synthase epsilon subunit C-terminal" evidence="13">
    <location>
        <begin position="85"/>
        <end position="129"/>
    </location>
</feature>
<keyword evidence="6 11" id="KW-0375">Hydrogen ion transport</keyword>
<evidence type="ECO:0000259" key="14">
    <source>
        <dbReference type="Pfam" id="PF02823"/>
    </source>
</evidence>
<dbReference type="NCBIfam" id="TIGR01216">
    <property type="entry name" value="ATP_synt_epsi"/>
    <property type="match status" value="1"/>
</dbReference>
<reference evidence="15 16" key="1">
    <citation type="submission" date="2016-11" db="EMBL/GenBank/DDBJ databases">
        <authorList>
            <person name="Manzoor S."/>
        </authorList>
    </citation>
    <scope>NUCLEOTIDE SEQUENCE [LARGE SCALE GENOMIC DNA]</scope>
    <source>
        <strain evidence="15">Clostridium ultunense strain Esp</strain>
    </source>
</reference>
<evidence type="ECO:0000256" key="9">
    <source>
        <dbReference type="ARBA" id="ARBA00023196"/>
    </source>
</evidence>
<protein>
    <recommendedName>
        <fullName evidence="11">ATP synthase epsilon chain</fullName>
    </recommendedName>
    <alternativeName>
        <fullName evidence="11">ATP synthase F1 sector epsilon subunit</fullName>
    </alternativeName>
    <alternativeName>
        <fullName evidence="11">F-ATPase epsilon subunit</fullName>
    </alternativeName>
</protein>
<dbReference type="GO" id="GO:0045259">
    <property type="term" value="C:proton-transporting ATP synthase complex"/>
    <property type="evidence" value="ECO:0007669"/>
    <property type="project" value="UniProtKB-KW"/>
</dbReference>
<evidence type="ECO:0000256" key="4">
    <source>
        <dbReference type="ARBA" id="ARBA00022448"/>
    </source>
</evidence>
<dbReference type="Gene3D" id="1.20.5.440">
    <property type="entry name" value="ATP synthase delta/epsilon subunit, C-terminal domain"/>
    <property type="match status" value="1"/>
</dbReference>
<evidence type="ECO:0000313" key="16">
    <source>
        <dbReference type="Proteomes" id="UP000245423"/>
    </source>
</evidence>
<dbReference type="GO" id="GO:0046933">
    <property type="term" value="F:proton-transporting ATP synthase activity, rotational mechanism"/>
    <property type="evidence" value="ECO:0007669"/>
    <property type="project" value="UniProtKB-UniRule"/>
</dbReference>
<comment type="subcellular location">
    <subcellularLocation>
        <location evidence="2 11">Cell membrane</location>
        <topology evidence="2 11">Peripheral membrane protein</topology>
    </subcellularLocation>
</comment>
<dbReference type="FunFam" id="1.20.5.440:FF:000001">
    <property type="entry name" value="ATP synthase epsilon chain"/>
    <property type="match status" value="1"/>
</dbReference>
<keyword evidence="4 11" id="KW-0813">Transport</keyword>
<evidence type="ECO:0000256" key="5">
    <source>
        <dbReference type="ARBA" id="ARBA00022475"/>
    </source>
</evidence>
<comment type="similarity">
    <text evidence="3 11 12">Belongs to the ATPase epsilon chain family.</text>
</comment>
<keyword evidence="7 11" id="KW-0406">Ion transport</keyword>
<evidence type="ECO:0000259" key="13">
    <source>
        <dbReference type="Pfam" id="PF00401"/>
    </source>
</evidence>
<proteinExistence type="inferred from homology"/>
<dbReference type="InterPro" id="IPR020546">
    <property type="entry name" value="ATP_synth_F1_dsu/esu_N"/>
</dbReference>
<keyword evidence="8 11" id="KW-0472">Membrane</keyword>
<accession>M1ZAI8</accession>
<dbReference type="Pfam" id="PF00401">
    <property type="entry name" value="ATP-synt_DE"/>
    <property type="match status" value="1"/>
</dbReference>
<dbReference type="PANTHER" id="PTHR13822">
    <property type="entry name" value="ATP SYNTHASE DELTA/EPSILON CHAIN"/>
    <property type="match status" value="1"/>
</dbReference>
<dbReference type="InterPro" id="IPR036794">
    <property type="entry name" value="ATP_F1_dsu/esu_C_sf"/>
</dbReference>
<evidence type="ECO:0000256" key="12">
    <source>
        <dbReference type="RuleBase" id="RU003656"/>
    </source>
</evidence>
<keyword evidence="16" id="KW-1185">Reference proteome</keyword>
<dbReference type="SUPFAM" id="SSF51344">
    <property type="entry name" value="Epsilon subunit of F1F0-ATP synthase N-terminal domain"/>
    <property type="match status" value="1"/>
</dbReference>
<dbReference type="RefSeq" id="WP_005584575.1">
    <property type="nucleotide sequence ID" value="NZ_LT669839.1"/>
</dbReference>
<dbReference type="HAMAP" id="MF_00530">
    <property type="entry name" value="ATP_synth_epsil_bac"/>
    <property type="match status" value="1"/>
</dbReference>
<sequence>MGFMLEIVTPDRNFFSDEVDMVIVRGIEGDLAVLENRAPLLTPLAIGKVRITKDEKKRVAAIVDGYISVQKDKTTIITDSAEWPEEIDIERAERAKIRAEKRIKEKPEGLDIVRAENALKRALNRLEVANIKKINDENFNQ</sequence>
<evidence type="ECO:0000256" key="8">
    <source>
        <dbReference type="ARBA" id="ARBA00023136"/>
    </source>
</evidence>
<keyword evidence="5 11" id="KW-1003">Cell membrane</keyword>
<dbReference type="NCBIfam" id="NF009980">
    <property type="entry name" value="PRK13446.1"/>
    <property type="match status" value="1"/>
</dbReference>
<feature type="domain" description="ATP synthase F1 complex delta/epsilon subunit N-terminal" evidence="14">
    <location>
        <begin position="3"/>
        <end position="81"/>
    </location>
</feature>
<evidence type="ECO:0000313" key="15">
    <source>
        <dbReference type="EMBL" id="SHD76608.1"/>
    </source>
</evidence>